<evidence type="ECO:0000256" key="9">
    <source>
        <dbReference type="SAM" id="SignalP"/>
    </source>
</evidence>
<feature type="signal peptide" evidence="9">
    <location>
        <begin position="1"/>
        <end position="18"/>
    </location>
</feature>
<organism evidence="10 11">
    <name type="scientific">Dysgonomonas capnocytophagoides</name>
    <dbReference type="NCBI Taxonomy" id="45254"/>
    <lineage>
        <taxon>Bacteria</taxon>
        <taxon>Pseudomonadati</taxon>
        <taxon>Bacteroidota</taxon>
        <taxon>Bacteroidia</taxon>
        <taxon>Bacteroidales</taxon>
        <taxon>Dysgonomonadaceae</taxon>
        <taxon>Dysgonomonas</taxon>
    </lineage>
</organism>
<dbReference type="STRING" id="1121485.GCA_000426485_03259"/>
<dbReference type="GO" id="GO:0009279">
    <property type="term" value="C:cell outer membrane"/>
    <property type="evidence" value="ECO:0007669"/>
    <property type="project" value="UniProtKB-SubCell"/>
</dbReference>
<keyword evidence="11" id="KW-1185">Reference proteome</keyword>
<evidence type="ECO:0000256" key="8">
    <source>
        <dbReference type="SAM" id="Coils"/>
    </source>
</evidence>
<dbReference type="GO" id="GO:0015562">
    <property type="term" value="F:efflux transmembrane transporter activity"/>
    <property type="evidence" value="ECO:0007669"/>
    <property type="project" value="InterPro"/>
</dbReference>
<gene>
    <name evidence="10" type="ORF">E2605_12065</name>
</gene>
<accession>A0A4Y8KZY6</accession>
<dbReference type="Proteomes" id="UP000297861">
    <property type="component" value="Unassembled WGS sequence"/>
</dbReference>
<dbReference type="RefSeq" id="WP_134436612.1">
    <property type="nucleotide sequence ID" value="NZ_SOML01000007.1"/>
</dbReference>
<comment type="caution">
    <text evidence="10">The sequence shown here is derived from an EMBL/GenBank/DDBJ whole genome shotgun (WGS) entry which is preliminary data.</text>
</comment>
<keyword evidence="6" id="KW-0472">Membrane</keyword>
<keyword evidence="8" id="KW-0175">Coiled coil</keyword>
<name>A0A4Y8KZY6_9BACT</name>
<sequence length="441" mass="50602">MRILLSLSFFCLATILSAQDKVWNLNQCMQYAVEHSTKRAKQNAQNKIYNQNYSEAIAGLLPKVNANIGTTFSFGRGLDSETNTYVDRNSFSNSYNIYASVLLFDGLTQISKIKMQKINRLMGKEQLRQTEDMLAFETMELFFNVLYYQGTVNLAQQQLEESQSFLKQVNRMEELGLKAAPDVLEIKAKAASDKYNVIRQQNLLEIETIKLKEKMNFPIDSVLRIDTLTNIDFLPLTESEDALSIFGKAINYSPKVQASEKAFEAQKAQYKSSKGSLFPSLYFETGYSTSFSRWMDGSDYTPFRDQIRDRRGHYFAFTLSIPIFDGLSSISTVKRSKQNMIIAQYEYEETKRTVYSEIEQAVADMNGQAEEYQQALQQEDAMEAAHKVNQRKYTEGLISALELNTSANRYLNSRVEKLNAGLKYNLKSRLVKYYKGEPFIQ</sequence>
<dbReference type="InterPro" id="IPR003423">
    <property type="entry name" value="OMP_efflux"/>
</dbReference>
<comment type="subcellular location">
    <subcellularLocation>
        <location evidence="1">Cell outer membrane</location>
    </subcellularLocation>
</comment>
<keyword evidence="3" id="KW-0813">Transport</keyword>
<dbReference type="GO" id="GO:1990281">
    <property type="term" value="C:efflux pump complex"/>
    <property type="evidence" value="ECO:0007669"/>
    <property type="project" value="TreeGrafter"/>
</dbReference>
<dbReference type="SUPFAM" id="SSF56954">
    <property type="entry name" value="Outer membrane efflux proteins (OEP)"/>
    <property type="match status" value="1"/>
</dbReference>
<dbReference type="PANTHER" id="PTHR30026:SF20">
    <property type="entry name" value="OUTER MEMBRANE PROTEIN TOLC"/>
    <property type="match status" value="1"/>
</dbReference>
<evidence type="ECO:0000256" key="3">
    <source>
        <dbReference type="ARBA" id="ARBA00022448"/>
    </source>
</evidence>
<proteinExistence type="inferred from homology"/>
<comment type="similarity">
    <text evidence="2">Belongs to the outer membrane factor (OMF) (TC 1.B.17) family.</text>
</comment>
<evidence type="ECO:0000256" key="1">
    <source>
        <dbReference type="ARBA" id="ARBA00004442"/>
    </source>
</evidence>
<dbReference type="GO" id="GO:0015288">
    <property type="term" value="F:porin activity"/>
    <property type="evidence" value="ECO:0007669"/>
    <property type="project" value="TreeGrafter"/>
</dbReference>
<keyword evidence="7" id="KW-0998">Cell outer membrane</keyword>
<protein>
    <submittedName>
        <fullName evidence="10">TolC family protein</fullName>
    </submittedName>
</protein>
<dbReference type="OrthoDB" id="9811587at2"/>
<evidence type="ECO:0000256" key="5">
    <source>
        <dbReference type="ARBA" id="ARBA00022692"/>
    </source>
</evidence>
<reference evidence="10 11" key="1">
    <citation type="submission" date="2019-03" db="EMBL/GenBank/DDBJ databases">
        <title>San Antonio Military Medical Center submission to MRSN (WRAIR), pending publication.</title>
        <authorList>
            <person name="Blyth D.M."/>
            <person name="Mccarthy S.L."/>
            <person name="Schall S.E."/>
            <person name="Stam J.A."/>
            <person name="Ong A.C."/>
            <person name="Mcgann P.T."/>
        </authorList>
    </citation>
    <scope>NUCLEOTIDE SEQUENCE [LARGE SCALE GENOMIC DNA]</scope>
    <source>
        <strain evidence="10 11">MRSN571793</strain>
    </source>
</reference>
<feature type="coiled-coil region" evidence="8">
    <location>
        <begin position="355"/>
        <end position="382"/>
    </location>
</feature>
<dbReference type="Gene3D" id="1.20.1600.10">
    <property type="entry name" value="Outer membrane efflux proteins (OEP)"/>
    <property type="match status" value="1"/>
</dbReference>
<dbReference type="EMBL" id="SOML01000007">
    <property type="protein sequence ID" value="TFD95571.1"/>
    <property type="molecule type" value="Genomic_DNA"/>
</dbReference>
<dbReference type="AlphaFoldDB" id="A0A4Y8KZY6"/>
<dbReference type="InterPro" id="IPR051906">
    <property type="entry name" value="TolC-like"/>
</dbReference>
<dbReference type="PANTHER" id="PTHR30026">
    <property type="entry name" value="OUTER MEMBRANE PROTEIN TOLC"/>
    <property type="match status" value="1"/>
</dbReference>
<evidence type="ECO:0000256" key="7">
    <source>
        <dbReference type="ARBA" id="ARBA00023237"/>
    </source>
</evidence>
<dbReference type="Pfam" id="PF02321">
    <property type="entry name" value="OEP"/>
    <property type="match status" value="2"/>
</dbReference>
<evidence type="ECO:0000313" key="11">
    <source>
        <dbReference type="Proteomes" id="UP000297861"/>
    </source>
</evidence>
<keyword evidence="9" id="KW-0732">Signal</keyword>
<keyword evidence="5" id="KW-0812">Transmembrane</keyword>
<evidence type="ECO:0000256" key="6">
    <source>
        <dbReference type="ARBA" id="ARBA00023136"/>
    </source>
</evidence>
<keyword evidence="4" id="KW-1134">Transmembrane beta strand</keyword>
<evidence type="ECO:0000256" key="4">
    <source>
        <dbReference type="ARBA" id="ARBA00022452"/>
    </source>
</evidence>
<evidence type="ECO:0000256" key="2">
    <source>
        <dbReference type="ARBA" id="ARBA00007613"/>
    </source>
</evidence>
<evidence type="ECO:0000313" key="10">
    <source>
        <dbReference type="EMBL" id="TFD95571.1"/>
    </source>
</evidence>
<feature type="chain" id="PRO_5021221414" evidence="9">
    <location>
        <begin position="19"/>
        <end position="441"/>
    </location>
</feature>